<protein>
    <submittedName>
        <fullName evidence="1">Uncharacterized protein</fullName>
    </submittedName>
</protein>
<organism evidence="1 2">
    <name type="scientific">Escherichia coli</name>
    <dbReference type="NCBI Taxonomy" id="562"/>
    <lineage>
        <taxon>Bacteria</taxon>
        <taxon>Pseudomonadati</taxon>
        <taxon>Pseudomonadota</taxon>
        <taxon>Gammaproteobacteria</taxon>
        <taxon>Enterobacterales</taxon>
        <taxon>Enterobacteriaceae</taxon>
        <taxon>Escherichia</taxon>
    </lineage>
</organism>
<gene>
    <name evidence="1" type="ORF">BTB68_004838</name>
</gene>
<dbReference type="RefSeq" id="WP_157919856.1">
    <property type="nucleotide sequence ID" value="NZ_JAETYQ010000060.1"/>
</dbReference>
<evidence type="ECO:0000313" key="2">
    <source>
        <dbReference type="Proteomes" id="UP000524010"/>
    </source>
</evidence>
<dbReference type="AlphaFoldDB" id="A0A8S7P076"/>
<dbReference type="Proteomes" id="UP000524010">
    <property type="component" value="Unassembled WGS sequence"/>
</dbReference>
<proteinExistence type="predicted"/>
<accession>A0A8S7P076</accession>
<sequence>MIRIDEKGHVYRKCEICGKDIRFGPDLYEAHRLELYGNVFCCHDCWENNWDGWSPNAEPTILRILKEKNLQIPERNKKGWLPRD</sequence>
<dbReference type="EMBL" id="AASRHK010000090">
    <property type="protein sequence ID" value="EFF8956771.1"/>
    <property type="molecule type" value="Genomic_DNA"/>
</dbReference>
<evidence type="ECO:0000313" key="1">
    <source>
        <dbReference type="EMBL" id="EFF8956771.1"/>
    </source>
</evidence>
<name>A0A8S7P076_ECOLX</name>
<comment type="caution">
    <text evidence="1">The sequence shown here is derived from an EMBL/GenBank/DDBJ whole genome shotgun (WGS) entry which is preliminary data.</text>
</comment>
<reference evidence="1 2" key="1">
    <citation type="submission" date="2020-02" db="EMBL/GenBank/DDBJ databases">
        <authorList>
            <consortium name="PulseNet: The National Subtyping Network for Foodborne Disease Surveillance"/>
            <person name="Tarr C.L."/>
            <person name="Trees E."/>
            <person name="Katz L.S."/>
            <person name="Carleton-Romer H.A."/>
            <person name="Stroika S."/>
            <person name="Kucerova Z."/>
            <person name="Roache K.F."/>
            <person name="Sabol A.L."/>
            <person name="Besser J."/>
            <person name="Gerner-Smidt P."/>
        </authorList>
    </citation>
    <scope>NUCLEOTIDE SEQUENCE [LARGE SCALE GENOMIC DNA]</scope>
    <source>
        <strain evidence="1 2">PNUSAE005278</strain>
    </source>
</reference>